<dbReference type="PROSITE" id="PS52029">
    <property type="entry name" value="LD_TPASE"/>
    <property type="match status" value="1"/>
</dbReference>
<evidence type="ECO:0000313" key="11">
    <source>
        <dbReference type="Proteomes" id="UP001165667"/>
    </source>
</evidence>
<dbReference type="GO" id="GO:0071972">
    <property type="term" value="F:peptidoglycan L,D-transpeptidase activity"/>
    <property type="evidence" value="ECO:0007669"/>
    <property type="project" value="TreeGrafter"/>
</dbReference>
<name>A0AA41YZ11_9HYPH</name>
<protein>
    <submittedName>
        <fullName evidence="10">L,D-transpeptidase</fullName>
    </submittedName>
</protein>
<feature type="signal peptide" evidence="8">
    <location>
        <begin position="1"/>
        <end position="23"/>
    </location>
</feature>
<evidence type="ECO:0000256" key="8">
    <source>
        <dbReference type="SAM" id="SignalP"/>
    </source>
</evidence>
<dbReference type="Proteomes" id="UP001165667">
    <property type="component" value="Unassembled WGS sequence"/>
</dbReference>
<organism evidence="10 11">
    <name type="scientific">Lichenifustis flavocetrariae</name>
    <dbReference type="NCBI Taxonomy" id="2949735"/>
    <lineage>
        <taxon>Bacteria</taxon>
        <taxon>Pseudomonadati</taxon>
        <taxon>Pseudomonadota</taxon>
        <taxon>Alphaproteobacteria</taxon>
        <taxon>Hyphomicrobiales</taxon>
        <taxon>Lichenihabitantaceae</taxon>
        <taxon>Lichenifustis</taxon>
    </lineage>
</organism>
<dbReference type="GO" id="GO:0071555">
    <property type="term" value="P:cell wall organization"/>
    <property type="evidence" value="ECO:0007669"/>
    <property type="project" value="UniProtKB-UniRule"/>
</dbReference>
<dbReference type="EMBL" id="JAMOIM010000012">
    <property type="protein sequence ID" value="MCW6509900.1"/>
    <property type="molecule type" value="Genomic_DNA"/>
</dbReference>
<dbReference type="GO" id="GO:0016740">
    <property type="term" value="F:transferase activity"/>
    <property type="evidence" value="ECO:0007669"/>
    <property type="project" value="UniProtKB-KW"/>
</dbReference>
<proteinExistence type="inferred from homology"/>
<evidence type="ECO:0000256" key="4">
    <source>
        <dbReference type="ARBA" id="ARBA00022960"/>
    </source>
</evidence>
<evidence type="ECO:0000259" key="9">
    <source>
        <dbReference type="PROSITE" id="PS52029"/>
    </source>
</evidence>
<keyword evidence="11" id="KW-1185">Reference proteome</keyword>
<comment type="similarity">
    <text evidence="2">Belongs to the YkuD family.</text>
</comment>
<accession>A0AA41YZ11</accession>
<sequence>MRFVIMFMAMLGTMLAMMQGAEARVRIRVDLASQTMQVSSASGAYVWPISSARSGFRTPHGTFGVKWMEAMHRSHKYHNSPMPHSIFFSGGYAIHGTYATGSLGRPASHGCIRLAPQNAALLYGLVKREGAQIAINGAVPAGGRVYAKRNVHPTVVYASSRSRNSIPRAATYAYDGGQTYDYGRRLHGRALGYAPAAPGMGEWLLDPGGW</sequence>
<dbReference type="GO" id="GO:0008360">
    <property type="term" value="P:regulation of cell shape"/>
    <property type="evidence" value="ECO:0007669"/>
    <property type="project" value="UniProtKB-UniRule"/>
</dbReference>
<comment type="pathway">
    <text evidence="1 7">Cell wall biogenesis; peptidoglycan biosynthesis.</text>
</comment>
<keyword evidence="8" id="KW-0732">Signal</keyword>
<dbReference type="GO" id="GO:0018104">
    <property type="term" value="P:peptidoglycan-protein cross-linking"/>
    <property type="evidence" value="ECO:0007669"/>
    <property type="project" value="TreeGrafter"/>
</dbReference>
<keyword evidence="6 7" id="KW-0961">Cell wall biogenesis/degradation</keyword>
<evidence type="ECO:0000256" key="3">
    <source>
        <dbReference type="ARBA" id="ARBA00022679"/>
    </source>
</evidence>
<dbReference type="SUPFAM" id="SSF141523">
    <property type="entry name" value="L,D-transpeptidase catalytic domain-like"/>
    <property type="match status" value="1"/>
</dbReference>
<keyword evidence="4 7" id="KW-0133">Cell shape</keyword>
<dbReference type="PANTHER" id="PTHR30582:SF2">
    <property type="entry name" value="L,D-TRANSPEPTIDASE YCIB-RELATED"/>
    <property type="match status" value="1"/>
</dbReference>
<evidence type="ECO:0000256" key="1">
    <source>
        <dbReference type="ARBA" id="ARBA00004752"/>
    </source>
</evidence>
<dbReference type="CDD" id="cd16913">
    <property type="entry name" value="YkuD_like"/>
    <property type="match status" value="1"/>
</dbReference>
<dbReference type="Gene3D" id="2.40.440.10">
    <property type="entry name" value="L,D-transpeptidase catalytic domain-like"/>
    <property type="match status" value="1"/>
</dbReference>
<dbReference type="PANTHER" id="PTHR30582">
    <property type="entry name" value="L,D-TRANSPEPTIDASE"/>
    <property type="match status" value="1"/>
</dbReference>
<keyword evidence="3" id="KW-0808">Transferase</keyword>
<dbReference type="InterPro" id="IPR005490">
    <property type="entry name" value="LD_TPept_cat_dom"/>
</dbReference>
<dbReference type="RefSeq" id="WP_282586272.1">
    <property type="nucleotide sequence ID" value="NZ_JAMOIM010000012.1"/>
</dbReference>
<evidence type="ECO:0000313" key="10">
    <source>
        <dbReference type="EMBL" id="MCW6509900.1"/>
    </source>
</evidence>
<feature type="chain" id="PRO_5041247148" evidence="8">
    <location>
        <begin position="24"/>
        <end position="210"/>
    </location>
</feature>
<dbReference type="GO" id="GO:0005576">
    <property type="term" value="C:extracellular region"/>
    <property type="evidence" value="ECO:0007669"/>
    <property type="project" value="TreeGrafter"/>
</dbReference>
<feature type="active site" description="Nucleophile" evidence="7">
    <location>
        <position position="111"/>
    </location>
</feature>
<evidence type="ECO:0000256" key="5">
    <source>
        <dbReference type="ARBA" id="ARBA00022984"/>
    </source>
</evidence>
<gene>
    <name evidence="10" type="ORF">M8523_17925</name>
</gene>
<dbReference type="InterPro" id="IPR038063">
    <property type="entry name" value="Transpep_catalytic_dom"/>
</dbReference>
<comment type="caution">
    <text evidence="10">The sequence shown here is derived from an EMBL/GenBank/DDBJ whole genome shotgun (WGS) entry which is preliminary data.</text>
</comment>
<dbReference type="AlphaFoldDB" id="A0AA41YZ11"/>
<evidence type="ECO:0000256" key="2">
    <source>
        <dbReference type="ARBA" id="ARBA00005992"/>
    </source>
</evidence>
<reference evidence="10" key="1">
    <citation type="submission" date="2022-05" db="EMBL/GenBank/DDBJ databases">
        <authorList>
            <person name="Pankratov T."/>
        </authorList>
    </citation>
    <scope>NUCLEOTIDE SEQUENCE</scope>
    <source>
        <strain evidence="10">BP6-180914</strain>
    </source>
</reference>
<evidence type="ECO:0000256" key="7">
    <source>
        <dbReference type="PROSITE-ProRule" id="PRU01373"/>
    </source>
</evidence>
<feature type="active site" description="Proton donor/acceptor" evidence="7">
    <location>
        <position position="95"/>
    </location>
</feature>
<feature type="domain" description="L,D-TPase catalytic" evidence="9">
    <location>
        <begin position="25"/>
        <end position="136"/>
    </location>
</feature>
<keyword evidence="5 7" id="KW-0573">Peptidoglycan synthesis</keyword>
<dbReference type="Pfam" id="PF03734">
    <property type="entry name" value="YkuD"/>
    <property type="match status" value="1"/>
</dbReference>
<evidence type="ECO:0000256" key="6">
    <source>
        <dbReference type="ARBA" id="ARBA00023316"/>
    </source>
</evidence>
<dbReference type="InterPro" id="IPR050979">
    <property type="entry name" value="LD-transpeptidase"/>
</dbReference>